<evidence type="ECO:0000256" key="3">
    <source>
        <dbReference type="ARBA" id="ARBA00022840"/>
    </source>
</evidence>
<name>A0ABT8D0N1_9FLAO</name>
<organism evidence="5 6">
    <name type="scientific">Paenimyroides ceti</name>
    <dbReference type="NCBI Taxonomy" id="395087"/>
    <lineage>
        <taxon>Bacteria</taxon>
        <taxon>Pseudomonadati</taxon>
        <taxon>Bacteroidota</taxon>
        <taxon>Flavobacteriia</taxon>
        <taxon>Flavobacteriales</taxon>
        <taxon>Flavobacteriaceae</taxon>
        <taxon>Paenimyroides</taxon>
    </lineage>
</organism>
<reference evidence="6" key="1">
    <citation type="journal article" date="2019" name="Int. J. Syst. Evol. Microbiol.">
        <title>The Global Catalogue of Microorganisms (GCM) 10K type strain sequencing project: providing services to taxonomists for standard genome sequencing and annotation.</title>
        <authorList>
            <consortium name="The Broad Institute Genomics Platform"/>
            <consortium name="The Broad Institute Genome Sequencing Center for Infectious Disease"/>
            <person name="Wu L."/>
            <person name="Ma J."/>
        </authorList>
    </citation>
    <scope>NUCLEOTIDE SEQUENCE [LARGE SCALE GENOMIC DNA]</scope>
    <source>
        <strain evidence="6">CECT 7184</strain>
    </source>
</reference>
<dbReference type="Pfam" id="PF14903">
    <property type="entry name" value="WG_beta_rep"/>
    <property type="match status" value="2"/>
</dbReference>
<keyword evidence="1" id="KW-0677">Repeat</keyword>
<gene>
    <name evidence="5" type="ORF">QW060_26740</name>
</gene>
<protein>
    <submittedName>
        <fullName evidence="5">ATP-binding cassette domain-containing protein</fullName>
    </submittedName>
</protein>
<dbReference type="InterPro" id="IPR003439">
    <property type="entry name" value="ABC_transporter-like_ATP-bd"/>
</dbReference>
<evidence type="ECO:0000256" key="1">
    <source>
        <dbReference type="ARBA" id="ARBA00022737"/>
    </source>
</evidence>
<sequence>MGNNGAGKSTLLKIIAGTLEIAEGVRKIHTDPYYVPQVFGQFNELTVAEALHIDKKLKSLHEILNGNVTEEYLTILNDDWTLEDRCREALEYWKLQDIELQQKMETLSGGQKNKVFLAGMMIHEPELALLDEPSNHLDTEGRAFAQSQYKKVYAYDVYQKDWAMVKNGSGGYGFIDRSGKEVVPSVYRKIEKFGVYHKDQALVRNISGGYGFIDRSGKEVVPAIYELKEIKARFKKLEE</sequence>
<dbReference type="InterPro" id="IPR032774">
    <property type="entry name" value="WG_beta_rep"/>
</dbReference>
<dbReference type="Pfam" id="PF00005">
    <property type="entry name" value="ABC_tran"/>
    <property type="match status" value="1"/>
</dbReference>
<keyword evidence="3 5" id="KW-0067">ATP-binding</keyword>
<evidence type="ECO:0000259" key="4">
    <source>
        <dbReference type="Pfam" id="PF00005"/>
    </source>
</evidence>
<dbReference type="InterPro" id="IPR050611">
    <property type="entry name" value="ABCF"/>
</dbReference>
<evidence type="ECO:0000256" key="2">
    <source>
        <dbReference type="ARBA" id="ARBA00022741"/>
    </source>
</evidence>
<dbReference type="GO" id="GO:0005524">
    <property type="term" value="F:ATP binding"/>
    <property type="evidence" value="ECO:0007669"/>
    <property type="project" value="UniProtKB-KW"/>
</dbReference>
<dbReference type="SUPFAM" id="SSF52540">
    <property type="entry name" value="P-loop containing nucleoside triphosphate hydrolases"/>
    <property type="match status" value="1"/>
</dbReference>
<dbReference type="PANTHER" id="PTHR19211:SF14">
    <property type="entry name" value="ATP-BINDING CASSETTE SUB-FAMILY F MEMBER 1"/>
    <property type="match status" value="1"/>
</dbReference>
<dbReference type="InterPro" id="IPR027417">
    <property type="entry name" value="P-loop_NTPase"/>
</dbReference>
<feature type="domain" description="ABC transporter" evidence="4">
    <location>
        <begin position="1"/>
        <end position="135"/>
    </location>
</feature>
<keyword evidence="6" id="KW-1185">Reference proteome</keyword>
<dbReference type="PANTHER" id="PTHR19211">
    <property type="entry name" value="ATP-BINDING TRANSPORT PROTEIN-RELATED"/>
    <property type="match status" value="1"/>
</dbReference>
<dbReference type="Gene3D" id="3.40.50.300">
    <property type="entry name" value="P-loop containing nucleotide triphosphate hydrolases"/>
    <property type="match status" value="1"/>
</dbReference>
<dbReference type="InterPro" id="IPR017871">
    <property type="entry name" value="ABC_transporter-like_CS"/>
</dbReference>
<keyword evidence="2" id="KW-0547">Nucleotide-binding</keyword>
<dbReference type="EMBL" id="JAUFQU010000088">
    <property type="protein sequence ID" value="MDN3710418.1"/>
    <property type="molecule type" value="Genomic_DNA"/>
</dbReference>
<accession>A0ABT8D0N1</accession>
<dbReference type="Proteomes" id="UP001242368">
    <property type="component" value="Unassembled WGS sequence"/>
</dbReference>
<evidence type="ECO:0000313" key="6">
    <source>
        <dbReference type="Proteomes" id="UP001242368"/>
    </source>
</evidence>
<proteinExistence type="predicted"/>
<dbReference type="PROSITE" id="PS00211">
    <property type="entry name" value="ABC_TRANSPORTER_1"/>
    <property type="match status" value="1"/>
</dbReference>
<comment type="caution">
    <text evidence="5">The sequence shown here is derived from an EMBL/GenBank/DDBJ whole genome shotgun (WGS) entry which is preliminary data.</text>
</comment>
<evidence type="ECO:0000313" key="5">
    <source>
        <dbReference type="EMBL" id="MDN3710418.1"/>
    </source>
</evidence>